<feature type="region of interest" description="Disordered" evidence="1">
    <location>
        <begin position="1"/>
        <end position="46"/>
    </location>
</feature>
<sequence>MGKKKSQTTKTESKTENNPWAPAQDQLKDILSEAQEQYEKTGGLDGNWIDKQFPDLTPEMKASLGNLASSGQLNQVADNINKITSGAAGNVNQAGSALGGMTSGGITGQQVNDLASQLYDSDTVKSQVGNLTEDAMKNYDRQVNQLNQQAGATGNMGSSRAGVAQGVMAGETNKAIARGTADIENAARTSAYQQAMGTLQGNQQTNLSAAGALGQLGMNQGQLQAGNAGVYQNILQNQATAANTTQTQAQGQAENDWFNQTGGANAGWDNLSKYLSMVGAVGGMGGTSNSTGKNTASGGGGGMLGTVMGLGSTGAGIIGAGAQAGWWSDASMKKNVKKTGKTKDGTSTYEWEWNEAGKKKGMKGKGSGVLAQQVAKEKPEAVKKAPDGKLMVDYDQTQVTPKNSKAKKKGKK</sequence>
<evidence type="ECO:0008006" key="4">
    <source>
        <dbReference type="Google" id="ProtNLM"/>
    </source>
</evidence>
<dbReference type="RefSeq" id="YP_010672109.1">
    <property type="nucleotide sequence ID" value="NC_070974.1"/>
</dbReference>
<reference evidence="2 3" key="1">
    <citation type="submission" date="2018-01" db="EMBL/GenBank/DDBJ databases">
        <title>Draft Genome Sequence of Salmonella Enteritidis Phage SE131.</title>
        <authorList>
            <person name="Kim Y."/>
            <person name="Han B.K."/>
            <person name="Kim H."/>
            <person name="Kim D."/>
        </authorList>
    </citation>
    <scope>NUCLEOTIDE SEQUENCE [LARGE SCALE GENOMIC DNA]</scope>
</reference>
<proteinExistence type="predicted"/>
<name>A0A2P1CAL6_9CAUD</name>
<dbReference type="GeneID" id="77948379"/>
<accession>A0A2P1CAL6</accession>
<keyword evidence="3" id="KW-1185">Reference proteome</keyword>
<feature type="region of interest" description="Disordered" evidence="1">
    <location>
        <begin position="372"/>
        <end position="412"/>
    </location>
</feature>
<organism evidence="2 3">
    <name type="scientific">Salmonella phage SE131</name>
    <dbReference type="NCBI Taxonomy" id="2081631"/>
    <lineage>
        <taxon>Viruses</taxon>
        <taxon>Duplodnaviria</taxon>
        <taxon>Heunggongvirae</taxon>
        <taxon>Uroviricota</taxon>
        <taxon>Caudoviricetes</taxon>
        <taxon>Grimontviridae</taxon>
        <taxon>Moazamivirus</taxon>
        <taxon>Moazamivirus SE131</taxon>
    </lineage>
</organism>
<dbReference type="Proteomes" id="UP000240649">
    <property type="component" value="Segment"/>
</dbReference>
<evidence type="ECO:0000313" key="2">
    <source>
        <dbReference type="EMBL" id="AVJ48260.1"/>
    </source>
</evidence>
<dbReference type="EMBL" id="MG873442">
    <property type="protein sequence ID" value="AVJ48260.1"/>
    <property type="molecule type" value="Genomic_DNA"/>
</dbReference>
<feature type="compositionally biased region" description="Basic and acidic residues" evidence="1">
    <location>
        <begin position="375"/>
        <end position="392"/>
    </location>
</feature>
<evidence type="ECO:0000313" key="3">
    <source>
        <dbReference type="Proteomes" id="UP000240649"/>
    </source>
</evidence>
<dbReference type="KEGG" id="vg:77948379"/>
<evidence type="ECO:0000256" key="1">
    <source>
        <dbReference type="SAM" id="MobiDB-lite"/>
    </source>
</evidence>
<protein>
    <recommendedName>
        <fullName evidence="4">DNA injection protein</fullName>
    </recommendedName>
</protein>